<proteinExistence type="predicted"/>
<dbReference type="OrthoDB" id="250227at2759"/>
<keyword evidence="1" id="KW-0175">Coiled coil</keyword>
<reference evidence="2 3" key="1">
    <citation type="journal article" date="2018" name="BMC Genomics">
        <title>Genomic comparison of Trypanosoma conorhini and Trypanosoma rangeli to Trypanosoma cruzi strains of high and low virulence.</title>
        <authorList>
            <person name="Bradwell K.R."/>
            <person name="Koparde V.N."/>
            <person name="Matveyev A.V."/>
            <person name="Serrano M.G."/>
            <person name="Alves J.M."/>
            <person name="Parikh H."/>
            <person name="Huang B."/>
            <person name="Lee V."/>
            <person name="Espinosa-Alvarez O."/>
            <person name="Ortiz P.A."/>
            <person name="Costa-Martins A.G."/>
            <person name="Teixeira M.M."/>
            <person name="Buck G.A."/>
        </authorList>
    </citation>
    <scope>NUCLEOTIDE SEQUENCE [LARGE SCALE GENOMIC DNA]</scope>
    <source>
        <strain evidence="2 3">025E</strain>
    </source>
</reference>
<evidence type="ECO:0000313" key="3">
    <source>
        <dbReference type="Proteomes" id="UP000284403"/>
    </source>
</evidence>
<evidence type="ECO:0000313" key="2">
    <source>
        <dbReference type="EMBL" id="RNF00437.1"/>
    </source>
</evidence>
<name>A0A422N4N1_9TRYP</name>
<dbReference type="Proteomes" id="UP000284403">
    <property type="component" value="Unassembled WGS sequence"/>
</dbReference>
<comment type="caution">
    <text evidence="2">The sequence shown here is derived from an EMBL/GenBank/DDBJ whole genome shotgun (WGS) entry which is preliminary data.</text>
</comment>
<sequence length="300" mass="33206">MVSLRVVKEDWLSDEAVLVQERLLFRVAEMWVGVLRAGMLRLTCGTRANDVRLMAGAELQGCRDRPKTSSVEGTHVCGVGAAVPQEEAFGRCAMRDALLAASGSFWSALELRRLHAGRLRRLRASRTPSAMGVCHFAGPNGREEAYAARRGNVALLAAVEECQLRLREWRQGRRKGEQQQSNLLLVPSCTLLKKDDSSAVGGVASFLARCSFAEARRNRLRREVKELSEACDRERAVHASLLTESRRISSLAERVFCKRHLLMSESEVTTDLAQEERANASVTLTMQAVLSLQTGVSRTL</sequence>
<feature type="coiled-coil region" evidence="1">
    <location>
        <begin position="210"/>
        <end position="237"/>
    </location>
</feature>
<dbReference type="EMBL" id="MKKU01000885">
    <property type="protein sequence ID" value="RNF00437.1"/>
    <property type="molecule type" value="Genomic_DNA"/>
</dbReference>
<gene>
    <name evidence="2" type="ORF">Tco025E_08804</name>
</gene>
<organism evidence="2 3">
    <name type="scientific">Trypanosoma conorhini</name>
    <dbReference type="NCBI Taxonomy" id="83891"/>
    <lineage>
        <taxon>Eukaryota</taxon>
        <taxon>Discoba</taxon>
        <taxon>Euglenozoa</taxon>
        <taxon>Kinetoplastea</taxon>
        <taxon>Metakinetoplastina</taxon>
        <taxon>Trypanosomatida</taxon>
        <taxon>Trypanosomatidae</taxon>
        <taxon>Trypanosoma</taxon>
    </lineage>
</organism>
<dbReference type="RefSeq" id="XP_029224247.1">
    <property type="nucleotide sequence ID" value="XM_029375643.1"/>
</dbReference>
<keyword evidence="3" id="KW-1185">Reference proteome</keyword>
<accession>A0A422N4N1</accession>
<protein>
    <submittedName>
        <fullName evidence="2">Uncharacterized protein</fullName>
    </submittedName>
</protein>
<dbReference type="AlphaFoldDB" id="A0A422N4N1"/>
<dbReference type="GeneID" id="40322415"/>
<evidence type="ECO:0000256" key="1">
    <source>
        <dbReference type="SAM" id="Coils"/>
    </source>
</evidence>